<accession>A0ABY7GRZ8</accession>
<dbReference type="SUPFAM" id="SSF54909">
    <property type="entry name" value="Dimeric alpha+beta barrel"/>
    <property type="match status" value="1"/>
</dbReference>
<reference evidence="2" key="1">
    <citation type="submission" date="2022-11" db="EMBL/GenBank/DDBJ databases">
        <title>Minimal conservation of predation-associated metabolite biosynthetic gene clusters underscores biosynthetic potential of Myxococcota including descriptions for ten novel species: Archangium lansinium sp. nov., Myxococcus landrumus sp. nov., Nannocystis bai.</title>
        <authorList>
            <person name="Ahearne A."/>
            <person name="Stevens C."/>
            <person name="Dowd S."/>
        </authorList>
    </citation>
    <scope>NUCLEOTIDE SEQUENCE</scope>
    <source>
        <strain evidence="2">Fl3</strain>
    </source>
</reference>
<dbReference type="InterPro" id="IPR013097">
    <property type="entry name" value="Dabb"/>
</dbReference>
<protein>
    <submittedName>
        <fullName evidence="2">Dabb family protein</fullName>
    </submittedName>
</protein>
<dbReference type="EMBL" id="CP114040">
    <property type="protein sequence ID" value="WAS89741.1"/>
    <property type="molecule type" value="Genomic_DNA"/>
</dbReference>
<dbReference type="RefSeq" id="WP_269032051.1">
    <property type="nucleotide sequence ID" value="NZ_CP114040.1"/>
</dbReference>
<keyword evidence="3" id="KW-1185">Reference proteome</keyword>
<dbReference type="InterPro" id="IPR011008">
    <property type="entry name" value="Dimeric_a/b-barrel"/>
</dbReference>
<evidence type="ECO:0000259" key="1">
    <source>
        <dbReference type="PROSITE" id="PS51502"/>
    </source>
</evidence>
<dbReference type="Proteomes" id="UP001164459">
    <property type="component" value="Chromosome"/>
</dbReference>
<organism evidence="2 3">
    <name type="scientific">Nannocystis punicea</name>
    <dbReference type="NCBI Taxonomy" id="2995304"/>
    <lineage>
        <taxon>Bacteria</taxon>
        <taxon>Pseudomonadati</taxon>
        <taxon>Myxococcota</taxon>
        <taxon>Polyangia</taxon>
        <taxon>Nannocystales</taxon>
        <taxon>Nannocystaceae</taxon>
        <taxon>Nannocystis</taxon>
    </lineage>
</organism>
<gene>
    <name evidence="2" type="ORF">O0S08_26410</name>
</gene>
<evidence type="ECO:0000313" key="3">
    <source>
        <dbReference type="Proteomes" id="UP001164459"/>
    </source>
</evidence>
<proteinExistence type="predicted"/>
<feature type="domain" description="Stress-response A/B barrel" evidence="1">
    <location>
        <begin position="2"/>
        <end position="93"/>
    </location>
</feature>
<dbReference type="PROSITE" id="PS51502">
    <property type="entry name" value="S_R_A_B_BARREL"/>
    <property type="match status" value="1"/>
</dbReference>
<evidence type="ECO:0000313" key="2">
    <source>
        <dbReference type="EMBL" id="WAS89741.1"/>
    </source>
</evidence>
<dbReference type="Gene3D" id="3.30.70.100">
    <property type="match status" value="1"/>
</dbReference>
<sequence>MILNVLRFSFKDGAGPEGRTRAMAAPRRTAAMESVSFAVIGQDLGDPAQGFTRAYCVGIADLPALQRYLDDPVHRAGDLVFAPLVARLARVALADDAEPALACPLRGCAER</sequence>
<name>A0ABY7GRZ8_9BACT</name>